<protein>
    <recommendedName>
        <fullName evidence="2">HPP transmembrane region domain-containing protein</fullName>
    </recommendedName>
</protein>
<evidence type="ECO:0000259" key="2">
    <source>
        <dbReference type="Pfam" id="PF04982"/>
    </source>
</evidence>
<feature type="transmembrane region" description="Helical" evidence="1">
    <location>
        <begin position="167"/>
        <end position="192"/>
    </location>
</feature>
<dbReference type="PANTHER" id="PTHR33741">
    <property type="entry name" value="TRANSMEMBRANE PROTEIN DDB_G0269096-RELATED"/>
    <property type="match status" value="1"/>
</dbReference>
<reference evidence="3" key="1">
    <citation type="journal article" date="2020" name="Stud. Mycol.">
        <title>101 Dothideomycetes genomes: a test case for predicting lifestyles and emergence of pathogens.</title>
        <authorList>
            <person name="Haridas S."/>
            <person name="Albert R."/>
            <person name="Binder M."/>
            <person name="Bloem J."/>
            <person name="Labutti K."/>
            <person name="Salamov A."/>
            <person name="Andreopoulos B."/>
            <person name="Baker S."/>
            <person name="Barry K."/>
            <person name="Bills G."/>
            <person name="Bluhm B."/>
            <person name="Cannon C."/>
            <person name="Castanera R."/>
            <person name="Culley D."/>
            <person name="Daum C."/>
            <person name="Ezra D."/>
            <person name="Gonzalez J."/>
            <person name="Henrissat B."/>
            <person name="Kuo A."/>
            <person name="Liang C."/>
            <person name="Lipzen A."/>
            <person name="Lutzoni F."/>
            <person name="Magnuson J."/>
            <person name="Mondo S."/>
            <person name="Nolan M."/>
            <person name="Ohm R."/>
            <person name="Pangilinan J."/>
            <person name="Park H.-J."/>
            <person name="Ramirez L."/>
            <person name="Alfaro M."/>
            <person name="Sun H."/>
            <person name="Tritt A."/>
            <person name="Yoshinaga Y."/>
            <person name="Zwiers L.-H."/>
            <person name="Turgeon B."/>
            <person name="Goodwin S."/>
            <person name="Spatafora J."/>
            <person name="Crous P."/>
            <person name="Grigoriev I."/>
        </authorList>
    </citation>
    <scope>NUCLEOTIDE SEQUENCE</scope>
    <source>
        <strain evidence="3">CBS 175.79</strain>
    </source>
</reference>
<evidence type="ECO:0000256" key="1">
    <source>
        <dbReference type="SAM" id="Phobius"/>
    </source>
</evidence>
<evidence type="ECO:0000313" key="3">
    <source>
        <dbReference type="EMBL" id="KAF2017475.1"/>
    </source>
</evidence>
<keyword evidence="1" id="KW-0472">Membrane</keyword>
<evidence type="ECO:0000313" key="4">
    <source>
        <dbReference type="Proteomes" id="UP000799778"/>
    </source>
</evidence>
<keyword evidence="1" id="KW-1133">Transmembrane helix</keyword>
<proteinExistence type="predicted"/>
<dbReference type="AlphaFoldDB" id="A0A6A5XVX7"/>
<dbReference type="GeneID" id="54280457"/>
<feature type="non-terminal residue" evidence="3">
    <location>
        <position position="1"/>
    </location>
</feature>
<dbReference type="InterPro" id="IPR007065">
    <property type="entry name" value="HPP"/>
</dbReference>
<dbReference type="InterPro" id="IPR058581">
    <property type="entry name" value="TM_HPP"/>
</dbReference>
<dbReference type="OrthoDB" id="2016548at2759"/>
<keyword evidence="4" id="KW-1185">Reference proteome</keyword>
<dbReference type="Proteomes" id="UP000799778">
    <property type="component" value="Unassembled WGS sequence"/>
</dbReference>
<dbReference type="Pfam" id="PF04982">
    <property type="entry name" value="TM_HPP"/>
    <property type="match status" value="1"/>
</dbReference>
<dbReference type="PANTHER" id="PTHR33741:SF5">
    <property type="entry name" value="TRANSMEMBRANE PROTEIN DDB_G0269096-RELATED"/>
    <property type="match status" value="1"/>
</dbReference>
<organism evidence="3 4">
    <name type="scientific">Aaosphaeria arxii CBS 175.79</name>
    <dbReference type="NCBI Taxonomy" id="1450172"/>
    <lineage>
        <taxon>Eukaryota</taxon>
        <taxon>Fungi</taxon>
        <taxon>Dikarya</taxon>
        <taxon>Ascomycota</taxon>
        <taxon>Pezizomycotina</taxon>
        <taxon>Dothideomycetes</taxon>
        <taxon>Pleosporomycetidae</taxon>
        <taxon>Pleosporales</taxon>
        <taxon>Pleosporales incertae sedis</taxon>
        <taxon>Aaosphaeria</taxon>
    </lineage>
</organism>
<feature type="non-terminal residue" evidence="3">
    <location>
        <position position="209"/>
    </location>
</feature>
<keyword evidence="1" id="KW-0812">Transmembrane</keyword>
<dbReference type="EMBL" id="ML978068">
    <property type="protein sequence ID" value="KAF2017475.1"/>
    <property type="molecule type" value="Genomic_DNA"/>
</dbReference>
<feature type="transmembrane region" description="Helical" evidence="1">
    <location>
        <begin position="70"/>
        <end position="88"/>
    </location>
</feature>
<gene>
    <name evidence="3" type="ORF">BU24DRAFT_334810</name>
</gene>
<feature type="transmembrane region" description="Helical" evidence="1">
    <location>
        <begin position="37"/>
        <end position="58"/>
    </location>
</feature>
<feature type="domain" description="HPP transmembrane region" evidence="2">
    <location>
        <begin position="34"/>
        <end position="200"/>
    </location>
</feature>
<accession>A0A6A5XVX7</accession>
<dbReference type="RefSeq" id="XP_033385814.1">
    <property type="nucleotide sequence ID" value="XM_033523060.1"/>
</dbReference>
<name>A0A6A5XVX7_9PLEO</name>
<sequence>DLSVQAERHLQRGIASLPTWLSRFLGHRGQKLPPSPTYILCIWGFIGAFGGVGILFAVFAHTEYFTSRAVPPIVASYGASAILCYGAIDVPLAQPRNLVFGHFFSALIGVIVATIFGFDLKDDTPDKLQWLGASLSTAIALVVMHLTKTTHPPAGATALLPCVDATIWALRWYFLPVVLLSSSLVLVSALLVNNLQRQYPKFWIAPIPP</sequence>
<feature type="transmembrane region" description="Helical" evidence="1">
    <location>
        <begin position="100"/>
        <end position="118"/>
    </location>
</feature>